<evidence type="ECO:0008006" key="3">
    <source>
        <dbReference type="Google" id="ProtNLM"/>
    </source>
</evidence>
<dbReference type="Pfam" id="PF10616">
    <property type="entry name" value="DUF2471"/>
    <property type="match status" value="1"/>
</dbReference>
<keyword evidence="2" id="KW-1185">Reference proteome</keyword>
<gene>
    <name evidence="1" type="ORF">AYR66_08940</name>
</gene>
<dbReference type="RefSeq" id="WP_088706516.1">
    <property type="nucleotide sequence ID" value="NZ_LSTO01000001.1"/>
</dbReference>
<dbReference type="OrthoDB" id="8777060at2"/>
<dbReference type="Proteomes" id="UP000197535">
    <property type="component" value="Unassembled WGS sequence"/>
</dbReference>
<protein>
    <recommendedName>
        <fullName evidence="3">DUF2471 domain-containing protein</fullName>
    </recommendedName>
</protein>
<sequence>MKFFEVHKLHAAEARLALAVDTIVERHRTAGRTLTWRLVHEIEKEALKALEEAGDLDRKYVRMLRSSRWGYVPRVNQPADLRCHDALPVTLTLIRKAYHTLH</sequence>
<evidence type="ECO:0000313" key="1">
    <source>
        <dbReference type="EMBL" id="OWW19610.1"/>
    </source>
</evidence>
<organism evidence="1 2">
    <name type="scientific">Noviherbaspirillum denitrificans</name>
    <dbReference type="NCBI Taxonomy" id="1968433"/>
    <lineage>
        <taxon>Bacteria</taxon>
        <taxon>Pseudomonadati</taxon>
        <taxon>Pseudomonadota</taxon>
        <taxon>Betaproteobacteria</taxon>
        <taxon>Burkholderiales</taxon>
        <taxon>Oxalobacteraceae</taxon>
        <taxon>Noviherbaspirillum</taxon>
    </lineage>
</organism>
<evidence type="ECO:0000313" key="2">
    <source>
        <dbReference type="Proteomes" id="UP000197535"/>
    </source>
</evidence>
<dbReference type="EMBL" id="LSTO01000001">
    <property type="protein sequence ID" value="OWW19610.1"/>
    <property type="molecule type" value="Genomic_DNA"/>
</dbReference>
<name>A0A254TAC9_9BURK</name>
<accession>A0A254TAC9</accession>
<reference evidence="1 2" key="1">
    <citation type="submission" date="2016-02" db="EMBL/GenBank/DDBJ databases">
        <authorList>
            <person name="Wen L."/>
            <person name="He K."/>
            <person name="Yang H."/>
        </authorList>
    </citation>
    <scope>NUCLEOTIDE SEQUENCE [LARGE SCALE GENOMIC DNA]</scope>
    <source>
        <strain evidence="1 2">TSA40</strain>
    </source>
</reference>
<dbReference type="AlphaFoldDB" id="A0A254TAC9"/>
<comment type="caution">
    <text evidence="1">The sequence shown here is derived from an EMBL/GenBank/DDBJ whole genome shotgun (WGS) entry which is preliminary data.</text>
</comment>
<dbReference type="InterPro" id="IPR018894">
    <property type="entry name" value="DUF2471"/>
</dbReference>
<proteinExistence type="predicted"/>